<dbReference type="Pfam" id="PF00060">
    <property type="entry name" value="Lig_chan"/>
    <property type="match status" value="1"/>
</dbReference>
<dbReference type="InterPro" id="IPR019594">
    <property type="entry name" value="Glu/Gly-bd"/>
</dbReference>
<comment type="caution">
    <text evidence="17">The sequence shown here is derived from an EMBL/GenBank/DDBJ whole genome shotgun (WGS) entry which is preliminary data.</text>
</comment>
<comment type="subcellular location">
    <subcellularLocation>
        <location evidence="1">Cell membrane</location>
        <topology evidence="1">Multi-pass membrane protein</topology>
    </subcellularLocation>
</comment>
<feature type="domain" description="Ionotropic receptor 75a N-terminal" evidence="16">
    <location>
        <begin position="36"/>
        <end position="172"/>
    </location>
</feature>
<keyword evidence="12" id="KW-0407">Ion channel</keyword>
<keyword evidence="11" id="KW-1071">Ligand-gated ion channel</keyword>
<evidence type="ECO:0000259" key="16">
    <source>
        <dbReference type="Pfam" id="PF24576"/>
    </source>
</evidence>
<accession>A0AAW1LA27</accession>
<evidence type="ECO:0000256" key="4">
    <source>
        <dbReference type="ARBA" id="ARBA00022475"/>
    </source>
</evidence>
<dbReference type="EMBL" id="JASPKY010000148">
    <property type="protein sequence ID" value="KAK9730319.1"/>
    <property type="molecule type" value="Genomic_DNA"/>
</dbReference>
<evidence type="ECO:0000256" key="8">
    <source>
        <dbReference type="ARBA" id="ARBA00023136"/>
    </source>
</evidence>
<dbReference type="GO" id="GO:0015276">
    <property type="term" value="F:ligand-gated monoatomic ion channel activity"/>
    <property type="evidence" value="ECO:0007669"/>
    <property type="project" value="InterPro"/>
</dbReference>
<keyword evidence="9" id="KW-0675">Receptor</keyword>
<evidence type="ECO:0000313" key="17">
    <source>
        <dbReference type="EMBL" id="KAK9730319.1"/>
    </source>
</evidence>
<keyword evidence="8 13" id="KW-0472">Membrane</keyword>
<evidence type="ECO:0000256" key="2">
    <source>
        <dbReference type="ARBA" id="ARBA00008685"/>
    </source>
</evidence>
<evidence type="ECO:0000259" key="14">
    <source>
        <dbReference type="Pfam" id="PF00060"/>
    </source>
</evidence>
<name>A0AAW1LA27_POPJA</name>
<sequence length="592" mass="67902">MDILIANKIPAKVFGLLCQTEDFIALMKKFSAHGYFSQIQDINNFQQAFTGIDAEYVVYLLDLNCAEAQRVLIEADNEKLFSSPHRWIITNPKDTTYYENLSIFPDSDMTLVTFQSTSNDAFVQKVYRPSLAHDVIYESYGFWNVNYGLNVTIKDVFSANRRKNLFGTVLKSCLVITHNNSMNHLLDKRDRHIDTIAKVNYVFILHIRDLLNVKMLFSIQATWGYKNNKSEWSGMIGELTRKEADIGGTPLFLTIDRVSLIDYIAMTTSTKSKFVFRQPKLSYITNVFTLPFKTEVWISSVTLVIIISIGLYLVAKWESQKYKKLEIEHEEFIEPKFISAFFMAFGAACQQGTNTMPHTISGRIITIILFTSLMFLYASYSANITTSWCRRSSSTSIQTLSDLLHSRLQVGVDDTVFNRFYFPNATEPIRRAIYLQKVIPSGQAPRYFQIEEGVKMMRQGLFAFHMETGAGYKLVGETFLENEKCDLQEIQFLEVPDPWLAIQKNSSYKEMLKIGLRKIHESGIQSREVALLYTKRPTCDSRSSAFIGVSIVDCYPAAKILLVGYLTAICIFVGEILYYRYRVKMQSQKLLT</sequence>
<keyword evidence="3" id="KW-0813">Transport</keyword>
<dbReference type="GO" id="GO:0050906">
    <property type="term" value="P:detection of stimulus involved in sensory perception"/>
    <property type="evidence" value="ECO:0007669"/>
    <property type="project" value="UniProtKB-ARBA"/>
</dbReference>
<keyword evidence="18" id="KW-1185">Reference proteome</keyword>
<evidence type="ECO:0000256" key="12">
    <source>
        <dbReference type="ARBA" id="ARBA00023303"/>
    </source>
</evidence>
<comment type="similarity">
    <text evidence="2">Belongs to the glutamate-gated ion channel (TC 1.A.10.1) family.</text>
</comment>
<evidence type="ECO:0000256" key="6">
    <source>
        <dbReference type="ARBA" id="ARBA00022989"/>
    </source>
</evidence>
<dbReference type="InterPro" id="IPR052192">
    <property type="entry name" value="Insect_Ionotropic_Sensory_Rcpt"/>
</dbReference>
<feature type="domain" description="Ionotropic glutamate receptor L-glutamate and glycine-binding" evidence="15">
    <location>
        <begin position="211"/>
        <end position="268"/>
    </location>
</feature>
<dbReference type="SUPFAM" id="SSF53850">
    <property type="entry name" value="Periplasmic binding protein-like II"/>
    <property type="match status" value="1"/>
</dbReference>
<evidence type="ECO:0000256" key="5">
    <source>
        <dbReference type="ARBA" id="ARBA00022692"/>
    </source>
</evidence>
<keyword evidence="7" id="KW-0406">Ion transport</keyword>
<evidence type="ECO:0000256" key="3">
    <source>
        <dbReference type="ARBA" id="ARBA00022448"/>
    </source>
</evidence>
<keyword evidence="6 13" id="KW-1133">Transmembrane helix</keyword>
<feature type="transmembrane region" description="Helical" evidence="13">
    <location>
        <begin position="360"/>
        <end position="380"/>
    </location>
</feature>
<keyword evidence="5 13" id="KW-0812">Transmembrane</keyword>
<dbReference type="Proteomes" id="UP001458880">
    <property type="component" value="Unassembled WGS sequence"/>
</dbReference>
<evidence type="ECO:0000256" key="13">
    <source>
        <dbReference type="SAM" id="Phobius"/>
    </source>
</evidence>
<dbReference type="PANTHER" id="PTHR42643">
    <property type="entry name" value="IONOTROPIC RECEPTOR 20A-RELATED"/>
    <property type="match status" value="1"/>
</dbReference>
<evidence type="ECO:0000256" key="10">
    <source>
        <dbReference type="ARBA" id="ARBA00023180"/>
    </source>
</evidence>
<dbReference type="InterPro" id="IPR001320">
    <property type="entry name" value="Iontro_rcpt_C"/>
</dbReference>
<proteinExistence type="inferred from homology"/>
<evidence type="ECO:0000259" key="15">
    <source>
        <dbReference type="Pfam" id="PF10613"/>
    </source>
</evidence>
<dbReference type="AlphaFoldDB" id="A0AAW1LA27"/>
<dbReference type="Pfam" id="PF10613">
    <property type="entry name" value="Lig_chan-Glu_bd"/>
    <property type="match status" value="1"/>
</dbReference>
<dbReference type="Gene3D" id="1.10.287.70">
    <property type="match status" value="1"/>
</dbReference>
<feature type="domain" description="Ionotropic glutamate receptor C-terminal" evidence="14">
    <location>
        <begin position="294"/>
        <end position="488"/>
    </location>
</feature>
<evidence type="ECO:0000256" key="7">
    <source>
        <dbReference type="ARBA" id="ARBA00023065"/>
    </source>
</evidence>
<feature type="transmembrane region" description="Helical" evidence="13">
    <location>
        <begin position="296"/>
        <end position="315"/>
    </location>
</feature>
<reference evidence="17 18" key="1">
    <citation type="journal article" date="2024" name="BMC Genomics">
        <title>De novo assembly and annotation of Popillia japonica's genome with initial clues to its potential as an invasive pest.</title>
        <authorList>
            <person name="Cucini C."/>
            <person name="Boschi S."/>
            <person name="Funari R."/>
            <person name="Cardaioli E."/>
            <person name="Iannotti N."/>
            <person name="Marturano G."/>
            <person name="Paoli F."/>
            <person name="Bruttini M."/>
            <person name="Carapelli A."/>
            <person name="Frati F."/>
            <person name="Nardi F."/>
        </authorList>
    </citation>
    <scope>NUCLEOTIDE SEQUENCE [LARGE SCALE GENOMIC DNA]</scope>
    <source>
        <strain evidence="17">DMR45628</strain>
    </source>
</reference>
<keyword evidence="4" id="KW-1003">Cell membrane</keyword>
<feature type="transmembrane region" description="Helical" evidence="13">
    <location>
        <begin position="560"/>
        <end position="579"/>
    </location>
</feature>
<dbReference type="Pfam" id="PF24576">
    <property type="entry name" value="IR75A_N"/>
    <property type="match status" value="1"/>
</dbReference>
<gene>
    <name evidence="17" type="ORF">QE152_g15316</name>
</gene>
<evidence type="ECO:0000256" key="1">
    <source>
        <dbReference type="ARBA" id="ARBA00004651"/>
    </source>
</evidence>
<dbReference type="Gene3D" id="3.40.50.2300">
    <property type="match status" value="1"/>
</dbReference>
<evidence type="ECO:0000256" key="9">
    <source>
        <dbReference type="ARBA" id="ARBA00023170"/>
    </source>
</evidence>
<dbReference type="InterPro" id="IPR057074">
    <property type="entry name" value="IR75A_N"/>
</dbReference>
<keyword evidence="10" id="KW-0325">Glycoprotein</keyword>
<evidence type="ECO:0000313" key="18">
    <source>
        <dbReference type="Proteomes" id="UP001458880"/>
    </source>
</evidence>
<dbReference type="GO" id="GO:0005886">
    <property type="term" value="C:plasma membrane"/>
    <property type="evidence" value="ECO:0007669"/>
    <property type="project" value="UniProtKB-SubCell"/>
</dbReference>
<dbReference type="Gene3D" id="3.40.190.10">
    <property type="entry name" value="Periplasmic binding protein-like II"/>
    <property type="match status" value="1"/>
</dbReference>
<evidence type="ECO:0000256" key="11">
    <source>
        <dbReference type="ARBA" id="ARBA00023286"/>
    </source>
</evidence>
<organism evidence="17 18">
    <name type="scientific">Popillia japonica</name>
    <name type="common">Japanese beetle</name>
    <dbReference type="NCBI Taxonomy" id="7064"/>
    <lineage>
        <taxon>Eukaryota</taxon>
        <taxon>Metazoa</taxon>
        <taxon>Ecdysozoa</taxon>
        <taxon>Arthropoda</taxon>
        <taxon>Hexapoda</taxon>
        <taxon>Insecta</taxon>
        <taxon>Pterygota</taxon>
        <taxon>Neoptera</taxon>
        <taxon>Endopterygota</taxon>
        <taxon>Coleoptera</taxon>
        <taxon>Polyphaga</taxon>
        <taxon>Scarabaeiformia</taxon>
        <taxon>Scarabaeidae</taxon>
        <taxon>Rutelinae</taxon>
        <taxon>Popillia</taxon>
    </lineage>
</organism>
<protein>
    <submittedName>
        <fullName evidence="17">Ligand-gated ion channel</fullName>
    </submittedName>
</protein>
<dbReference type="PANTHER" id="PTHR42643:SF33">
    <property type="entry name" value="GLUTAMATE RECEPTOR 2-LIKE PROTEIN"/>
    <property type="match status" value="1"/>
</dbReference>